<keyword evidence="2" id="KW-1185">Reference proteome</keyword>
<gene>
    <name evidence="1" type="ORF">NPIL_688951</name>
</gene>
<feature type="non-terminal residue" evidence="1">
    <location>
        <position position="1"/>
    </location>
</feature>
<dbReference type="AlphaFoldDB" id="A0A8X6ULM6"/>
<protein>
    <submittedName>
        <fullName evidence="1">Uncharacterized protein</fullName>
    </submittedName>
</protein>
<reference evidence="1" key="1">
    <citation type="submission" date="2020-08" db="EMBL/GenBank/DDBJ databases">
        <title>Multicomponent nature underlies the extraordinary mechanical properties of spider dragline silk.</title>
        <authorList>
            <person name="Kono N."/>
            <person name="Nakamura H."/>
            <person name="Mori M."/>
            <person name="Yoshida Y."/>
            <person name="Ohtoshi R."/>
            <person name="Malay A.D."/>
            <person name="Moran D.A.P."/>
            <person name="Tomita M."/>
            <person name="Numata K."/>
            <person name="Arakawa K."/>
        </authorList>
    </citation>
    <scope>NUCLEOTIDE SEQUENCE</scope>
</reference>
<dbReference type="EMBL" id="BMAW01086858">
    <property type="protein sequence ID" value="GFU49089.1"/>
    <property type="molecule type" value="Genomic_DNA"/>
</dbReference>
<evidence type="ECO:0000313" key="1">
    <source>
        <dbReference type="EMBL" id="GFU49089.1"/>
    </source>
</evidence>
<proteinExistence type="predicted"/>
<evidence type="ECO:0000313" key="2">
    <source>
        <dbReference type="Proteomes" id="UP000887013"/>
    </source>
</evidence>
<sequence length="55" mass="5875">MVCSAGADERCLTAPREGLTDYDKEICLLRTPVCSGVTKGYARVAVTLAEAIDLK</sequence>
<organism evidence="1 2">
    <name type="scientific">Nephila pilipes</name>
    <name type="common">Giant wood spider</name>
    <name type="synonym">Nephila maculata</name>
    <dbReference type="NCBI Taxonomy" id="299642"/>
    <lineage>
        <taxon>Eukaryota</taxon>
        <taxon>Metazoa</taxon>
        <taxon>Ecdysozoa</taxon>
        <taxon>Arthropoda</taxon>
        <taxon>Chelicerata</taxon>
        <taxon>Arachnida</taxon>
        <taxon>Araneae</taxon>
        <taxon>Araneomorphae</taxon>
        <taxon>Entelegynae</taxon>
        <taxon>Araneoidea</taxon>
        <taxon>Nephilidae</taxon>
        <taxon>Nephila</taxon>
    </lineage>
</organism>
<dbReference type="Proteomes" id="UP000887013">
    <property type="component" value="Unassembled WGS sequence"/>
</dbReference>
<comment type="caution">
    <text evidence="1">The sequence shown here is derived from an EMBL/GenBank/DDBJ whole genome shotgun (WGS) entry which is preliminary data.</text>
</comment>
<name>A0A8X6ULM6_NEPPI</name>
<accession>A0A8X6ULM6</accession>